<dbReference type="GO" id="GO:0000056">
    <property type="term" value="P:ribosomal small subunit export from nucleus"/>
    <property type="evidence" value="ECO:0007669"/>
    <property type="project" value="TreeGrafter"/>
</dbReference>
<feature type="region of interest" description="Disordered" evidence="3">
    <location>
        <begin position="22"/>
        <end position="52"/>
    </location>
</feature>
<feature type="region of interest" description="Disordered" evidence="3">
    <location>
        <begin position="390"/>
        <end position="427"/>
    </location>
</feature>
<dbReference type="STRING" id="7574.A0A1S3KH48"/>
<evidence type="ECO:0000256" key="2">
    <source>
        <dbReference type="ARBA" id="ARBA00021561"/>
    </source>
</evidence>
<protein>
    <recommendedName>
        <fullName evidence="2">Protein LTV1 homolog</fullName>
    </recommendedName>
</protein>
<evidence type="ECO:0000313" key="4">
    <source>
        <dbReference type="Proteomes" id="UP000085678"/>
    </source>
</evidence>
<dbReference type="AlphaFoldDB" id="A0A1S3KH48"/>
<accession>A0A1S3KH48</accession>
<gene>
    <name evidence="5 6" type="primary">LOC106181854</name>
</gene>
<comment type="similarity">
    <text evidence="1">Belongs to the LTV1 family.</text>
</comment>
<proteinExistence type="inferred from homology"/>
<feature type="compositionally biased region" description="Basic and acidic residues" evidence="3">
    <location>
        <begin position="398"/>
        <end position="427"/>
    </location>
</feature>
<dbReference type="PANTHER" id="PTHR21531">
    <property type="entry name" value="LOW-TEMPERATURE VIABILITY PROTEIN LTV1-RELATED"/>
    <property type="match status" value="1"/>
</dbReference>
<evidence type="ECO:0000313" key="5">
    <source>
        <dbReference type="RefSeq" id="XP_013421817.1"/>
    </source>
</evidence>
<reference evidence="5 6" key="1">
    <citation type="submission" date="2025-04" db="UniProtKB">
        <authorList>
            <consortium name="RefSeq"/>
        </authorList>
    </citation>
    <scope>IDENTIFICATION</scope>
    <source>
        <tissue evidence="5 6">Gonads</tissue>
    </source>
</reference>
<evidence type="ECO:0000256" key="3">
    <source>
        <dbReference type="SAM" id="MobiDB-lite"/>
    </source>
</evidence>
<dbReference type="Pfam" id="PF04180">
    <property type="entry name" value="LTV"/>
    <property type="match status" value="2"/>
</dbReference>
<dbReference type="RefSeq" id="XP_013421817.1">
    <property type="nucleotide sequence ID" value="XM_013566363.1"/>
</dbReference>
<name>A0A1S3KH48_LINAN</name>
<evidence type="ECO:0000256" key="1">
    <source>
        <dbReference type="ARBA" id="ARBA00009078"/>
    </source>
</evidence>
<dbReference type="GO" id="GO:0042274">
    <property type="term" value="P:ribosomal small subunit biogenesis"/>
    <property type="evidence" value="ECO:0007669"/>
    <property type="project" value="InterPro"/>
</dbReference>
<dbReference type="OrthoDB" id="5852896at2759"/>
<dbReference type="GO" id="GO:0030688">
    <property type="term" value="C:preribosome, small subunit precursor"/>
    <property type="evidence" value="ECO:0007669"/>
    <property type="project" value="TreeGrafter"/>
</dbReference>
<dbReference type="KEGG" id="lak:106181854"/>
<dbReference type="RefSeq" id="XP_013421818.1">
    <property type="nucleotide sequence ID" value="XM_013566364.1"/>
</dbReference>
<organism evidence="4 5">
    <name type="scientific">Lingula anatina</name>
    <name type="common">Brachiopod</name>
    <name type="synonym">Lingula unguis</name>
    <dbReference type="NCBI Taxonomy" id="7574"/>
    <lineage>
        <taxon>Eukaryota</taxon>
        <taxon>Metazoa</taxon>
        <taxon>Spiralia</taxon>
        <taxon>Lophotrochozoa</taxon>
        <taxon>Brachiopoda</taxon>
        <taxon>Linguliformea</taxon>
        <taxon>Lingulata</taxon>
        <taxon>Lingulida</taxon>
        <taxon>Linguloidea</taxon>
        <taxon>Lingulidae</taxon>
        <taxon>Lingula</taxon>
    </lineage>
</organism>
<dbReference type="PANTHER" id="PTHR21531:SF0">
    <property type="entry name" value="PROTEIN LTV1 HOMOLOG"/>
    <property type="match status" value="1"/>
</dbReference>
<dbReference type="Proteomes" id="UP000085678">
    <property type="component" value="Unplaced"/>
</dbReference>
<dbReference type="GO" id="GO:0005829">
    <property type="term" value="C:cytosol"/>
    <property type="evidence" value="ECO:0007669"/>
    <property type="project" value="TreeGrafter"/>
</dbReference>
<feature type="region of interest" description="Disordered" evidence="3">
    <location>
        <begin position="181"/>
        <end position="206"/>
    </location>
</feature>
<evidence type="ECO:0000313" key="6">
    <source>
        <dbReference type="RefSeq" id="XP_013421818.1"/>
    </source>
</evidence>
<dbReference type="GeneID" id="106181854"/>
<keyword evidence="4" id="KW-1185">Reference proteome</keyword>
<sequence>MPGKKKKPFIDKKNAVTFHLVHRSQKDPLQADEDAPERVLMPANEKHKQEEQQKYGIFFDDGYDYMQHLKEANEAYELEAVGPYNPYLSMEDDFEQNYYGTEANEGEENDRKVKIQLPSSVFASEVETDTGMLNKAETVIGPRPDLDPDILAALDDDYDFDNPDNILEDDFVTQANTATDSDDIYWKGDDDEEEYSGSDIGSDEQLSDVGSLENFETKSHFTNYSMTSSVIRRNEGLTLLDDRFEQLYTAYGDDEIGALDNEDIEGRLQQGSEVLNDILDEFEKQQAQVKLKDVIEKGKDNVEIETDSEEDDGDDDLVKMVMEKPDEKWDCETILSTYSTLYNHPKTIEEPTKKEKDIKFSKKTGIPLGILPQKGLTKKQLEKEMDHANKGDVACTYRPKDESTDEKRARKKAVKEQRKERRAEKKANKVAFKAEQIRQEKELINLQNNLQGVKIV</sequence>
<feature type="compositionally biased region" description="Acidic residues" evidence="3">
    <location>
        <begin position="189"/>
        <end position="206"/>
    </location>
</feature>
<dbReference type="InterPro" id="IPR007307">
    <property type="entry name" value="Ltv1"/>
</dbReference>
<dbReference type="GO" id="GO:0005634">
    <property type="term" value="C:nucleus"/>
    <property type="evidence" value="ECO:0007669"/>
    <property type="project" value="TreeGrafter"/>
</dbReference>